<dbReference type="RefSeq" id="WP_369454159.1">
    <property type="nucleotide sequence ID" value="NZ_JBGCUO010000001.1"/>
</dbReference>
<evidence type="ECO:0000313" key="2">
    <source>
        <dbReference type="EMBL" id="MEY1660919.1"/>
    </source>
</evidence>
<keyword evidence="1" id="KW-0812">Transmembrane</keyword>
<keyword evidence="3" id="KW-1185">Reference proteome</keyword>
<dbReference type="Gene3D" id="3.30.70.1440">
    <property type="entry name" value="Multidrug efflux transporter AcrB pore domain"/>
    <property type="match status" value="1"/>
</dbReference>
<feature type="transmembrane region" description="Helical" evidence="1">
    <location>
        <begin position="944"/>
        <end position="965"/>
    </location>
</feature>
<evidence type="ECO:0000256" key="1">
    <source>
        <dbReference type="SAM" id="Phobius"/>
    </source>
</evidence>
<feature type="transmembrane region" description="Helical" evidence="1">
    <location>
        <begin position="12"/>
        <end position="29"/>
    </location>
</feature>
<dbReference type="NCBIfam" id="NF033617">
    <property type="entry name" value="RND_permease_2"/>
    <property type="match status" value="1"/>
</dbReference>
<dbReference type="SUPFAM" id="SSF82714">
    <property type="entry name" value="Multidrug efflux transporter AcrB TolC docking domain, DN and DC subdomains"/>
    <property type="match status" value="2"/>
</dbReference>
<keyword evidence="1" id="KW-0472">Membrane</keyword>
<feature type="transmembrane region" description="Helical" evidence="1">
    <location>
        <begin position="873"/>
        <end position="897"/>
    </location>
</feature>
<name>A0ABV4ADW5_9GAMM</name>
<dbReference type="PANTHER" id="PTHR32063:SF28">
    <property type="entry name" value="BLR2861 PROTEIN"/>
    <property type="match status" value="1"/>
</dbReference>
<feature type="transmembrane region" description="Helical" evidence="1">
    <location>
        <begin position="333"/>
        <end position="352"/>
    </location>
</feature>
<feature type="transmembrane region" description="Helical" evidence="1">
    <location>
        <begin position="525"/>
        <end position="542"/>
    </location>
</feature>
<dbReference type="PANTHER" id="PTHR32063">
    <property type="match status" value="1"/>
</dbReference>
<organism evidence="2 3">
    <name type="scientific">Isoalcanivorax beigongshangi</name>
    <dbReference type="NCBI Taxonomy" id="3238810"/>
    <lineage>
        <taxon>Bacteria</taxon>
        <taxon>Pseudomonadati</taxon>
        <taxon>Pseudomonadota</taxon>
        <taxon>Gammaproteobacteria</taxon>
        <taxon>Oceanospirillales</taxon>
        <taxon>Alcanivoracaceae</taxon>
        <taxon>Isoalcanivorax</taxon>
    </lineage>
</organism>
<dbReference type="Gene3D" id="1.20.1640.10">
    <property type="entry name" value="Multidrug efflux transporter AcrB transmembrane domain"/>
    <property type="match status" value="2"/>
</dbReference>
<feature type="transmembrane region" description="Helical" evidence="1">
    <location>
        <begin position="462"/>
        <end position="480"/>
    </location>
</feature>
<keyword evidence="1" id="KW-1133">Transmembrane helix</keyword>
<dbReference type="InterPro" id="IPR001036">
    <property type="entry name" value="Acrflvin-R"/>
</dbReference>
<comment type="caution">
    <text evidence="2">The sequence shown here is derived from an EMBL/GenBank/DDBJ whole genome shotgun (WGS) entry which is preliminary data.</text>
</comment>
<gene>
    <name evidence="2" type="ORF">AB5I84_02025</name>
</gene>
<feature type="transmembrane region" description="Helical" evidence="1">
    <location>
        <begin position="846"/>
        <end position="866"/>
    </location>
</feature>
<protein>
    <submittedName>
        <fullName evidence="2">MexW/MexI family multidrug efflux RND transporter permease subunit</fullName>
    </submittedName>
</protein>
<dbReference type="Gene3D" id="3.30.2090.10">
    <property type="entry name" value="Multidrug efflux transporter AcrB TolC docking domain, DN and DC subdomains"/>
    <property type="match status" value="2"/>
</dbReference>
<dbReference type="SUPFAM" id="SSF82866">
    <property type="entry name" value="Multidrug efflux transporter AcrB transmembrane domain"/>
    <property type="match status" value="2"/>
</dbReference>
<dbReference type="Gene3D" id="3.30.70.1320">
    <property type="entry name" value="Multidrug efflux transporter AcrB pore domain like"/>
    <property type="match status" value="1"/>
</dbReference>
<proteinExistence type="predicted"/>
<dbReference type="Pfam" id="PF00873">
    <property type="entry name" value="ACR_tran"/>
    <property type="match status" value="1"/>
</dbReference>
<dbReference type="InterPro" id="IPR027463">
    <property type="entry name" value="AcrB_DN_DC_subdom"/>
</dbReference>
<dbReference type="SUPFAM" id="SSF82693">
    <property type="entry name" value="Multidrug efflux transporter AcrB pore domain, PN1, PN2, PC1 and PC2 subdomains"/>
    <property type="match status" value="4"/>
</dbReference>
<sequence length="1032" mass="109897">MTFTDLYVRRPVLALVVSCLILLVGLFALNQLPVRQYPELENATITVTTEYPGAPAETVQGFITQPIAQALSTVEGSDYLSSTSVQGRSTITLRLQLNADSTQALTEAMAKVNQVRYRLPEQAYDPVIERSAGDSTAVAYVGFTAGDIGLPALTDYLSREVEPQLSAITGVARAQSFGGQTLSLRIDLDRDRMAARDISAAELAQALRDNNVQAAPGTIKGAFVLADVRVNTDLQDLDAFRDLVLRREGDSLVRLRDVASVTLGAARTETSGLMNGEPAIHVGLFPTPTGNPLEIVAGVRALLPGIEKTLPPGVKVDLGYETARFIDASIDEVLRTLIEAMLIVVVVIYLCLGSLRSVLIPVATIPLSMLGAAGLMLAFGFSINLLTLLAMVLAIGLVVDDAIVVVENVHRHIEAGRSPVVAALIGAREVAGPVIAMTLTLAAVYAPIGFMGGLTGALFKEFALTLAGAVVVSGVVALTLSPMMSSYLLGGQQHEGRVARAAERVFGVLAEGYGRLLDASLARRWITGSLAVLVCVSLPWLYSLPQRELAPSEDQAAVLTAIKAPQHVNLAYAEHFNRRLDQLYWQFPETESTWIINGTDGPSSSFGGINLSSWQQRTRSAAEVQGALQAAVADIEGSSIFAFQVAPLPGGTGGLPVQMVLRSAAGHQVLYDAMAQLKQRAWQSGLFVVVDSDLDYTNPVAAVTVDRAKANALGVRMADIGDALSVMIGEQYVNRFSLQGRAYDVIPQALAQQRLTPADLGQQRVRAHDGSLIPLSTLVRISTEVAPNALTQFNQQNAATFQAIPAPGVSLGDAVAFLEQQADQLPAGFSHDWQSEARQYKQESGALVWAFLGALVVIYLVLAAQYESLRDPLTILVTVPLSICGALVPLALGWASLNIYTQIGLVTLIGLISKHGILMVEFANSLQASDGLSKAVAIRRAAQIRLRPVLMTTGAMVFGLIPLLFASGAGANSRYGLGLVIVAGMLVGTLFTLFILPTVYTLLARDHRTLQAGARQQALQQFDRGEDASCAV</sequence>
<dbReference type="Gene3D" id="3.30.70.1430">
    <property type="entry name" value="Multidrug efflux transporter AcrB pore domain"/>
    <property type="match status" value="2"/>
</dbReference>
<reference evidence="2 3" key="1">
    <citation type="submission" date="2024-07" db="EMBL/GenBank/DDBJ databases">
        <authorList>
            <person name="Ren Q."/>
        </authorList>
    </citation>
    <scope>NUCLEOTIDE SEQUENCE [LARGE SCALE GENOMIC DNA]</scope>
    <source>
        <strain evidence="2 3">REN37</strain>
    </source>
</reference>
<dbReference type="EMBL" id="JBGCUO010000001">
    <property type="protein sequence ID" value="MEY1660919.1"/>
    <property type="molecule type" value="Genomic_DNA"/>
</dbReference>
<accession>A0ABV4ADW5</accession>
<dbReference type="Proteomes" id="UP001562065">
    <property type="component" value="Unassembled WGS sequence"/>
</dbReference>
<feature type="transmembrane region" description="Helical" evidence="1">
    <location>
        <begin position="430"/>
        <end position="450"/>
    </location>
</feature>
<evidence type="ECO:0000313" key="3">
    <source>
        <dbReference type="Proteomes" id="UP001562065"/>
    </source>
</evidence>
<dbReference type="PRINTS" id="PR00702">
    <property type="entry name" value="ACRIFLAVINRP"/>
</dbReference>
<feature type="transmembrane region" description="Helical" evidence="1">
    <location>
        <begin position="977"/>
        <end position="1003"/>
    </location>
</feature>